<reference evidence="2" key="1">
    <citation type="submission" date="2023-01" db="EMBL/GenBank/DDBJ databases">
        <authorList>
            <person name="Van Ghelder C."/>
            <person name="Rancurel C."/>
        </authorList>
    </citation>
    <scope>NUCLEOTIDE SEQUENCE</scope>
    <source>
        <strain evidence="2">CNCM I-4278</strain>
    </source>
</reference>
<accession>A0A9W4XFN5</accession>
<evidence type="ECO:0000313" key="2">
    <source>
        <dbReference type="EMBL" id="CAI6309989.1"/>
    </source>
</evidence>
<dbReference type="Proteomes" id="UP001152607">
    <property type="component" value="Unassembled WGS sequence"/>
</dbReference>
<dbReference type="EMBL" id="CAOQHR010000002">
    <property type="protein sequence ID" value="CAI6309989.1"/>
    <property type="molecule type" value="Genomic_DNA"/>
</dbReference>
<dbReference type="AlphaFoldDB" id="A0A9W4XFN5"/>
<feature type="region of interest" description="Disordered" evidence="1">
    <location>
        <begin position="46"/>
        <end position="80"/>
    </location>
</feature>
<evidence type="ECO:0000256" key="1">
    <source>
        <dbReference type="SAM" id="MobiDB-lite"/>
    </source>
</evidence>
<protein>
    <submittedName>
        <fullName evidence="2">Uncharacterized protein</fullName>
    </submittedName>
</protein>
<evidence type="ECO:0000313" key="3">
    <source>
        <dbReference type="Proteomes" id="UP001152607"/>
    </source>
</evidence>
<keyword evidence="3" id="KW-1185">Reference proteome</keyword>
<comment type="caution">
    <text evidence="2">The sequence shown here is derived from an EMBL/GenBank/DDBJ whole genome shotgun (WGS) entry which is preliminary data.</text>
</comment>
<sequence>MLPSLVPRFRRSLSVYSHEPGGLFPLAIHPTLPYLSVAAKALQSHHRSAPCRQASKPSRGPVALKRGSLGRSARACPRRS</sequence>
<organism evidence="2 3">
    <name type="scientific">Periconia digitata</name>
    <dbReference type="NCBI Taxonomy" id="1303443"/>
    <lineage>
        <taxon>Eukaryota</taxon>
        <taxon>Fungi</taxon>
        <taxon>Dikarya</taxon>
        <taxon>Ascomycota</taxon>
        <taxon>Pezizomycotina</taxon>
        <taxon>Dothideomycetes</taxon>
        <taxon>Pleosporomycetidae</taxon>
        <taxon>Pleosporales</taxon>
        <taxon>Massarineae</taxon>
        <taxon>Periconiaceae</taxon>
        <taxon>Periconia</taxon>
    </lineage>
</organism>
<gene>
    <name evidence="2" type="ORF">PDIGIT_LOCUS3176</name>
</gene>
<proteinExistence type="predicted"/>
<name>A0A9W4XFN5_9PLEO</name>